<dbReference type="GO" id="GO:0022857">
    <property type="term" value="F:transmembrane transporter activity"/>
    <property type="evidence" value="ECO:0007669"/>
    <property type="project" value="InterPro"/>
</dbReference>
<keyword evidence="6 7" id="KW-0472">Membrane</keyword>
<dbReference type="PANTHER" id="PTHR23517">
    <property type="entry name" value="RESISTANCE PROTEIN MDTM, PUTATIVE-RELATED-RELATED"/>
    <property type="match status" value="1"/>
</dbReference>
<name>A0A9W6V9I6_9PSEU</name>
<feature type="transmembrane region" description="Helical" evidence="7">
    <location>
        <begin position="280"/>
        <end position="300"/>
    </location>
</feature>
<feature type="transmembrane region" description="Helical" evidence="7">
    <location>
        <begin position="348"/>
        <end position="369"/>
    </location>
</feature>
<evidence type="ECO:0000256" key="3">
    <source>
        <dbReference type="ARBA" id="ARBA00022475"/>
    </source>
</evidence>
<dbReference type="InterPro" id="IPR036259">
    <property type="entry name" value="MFS_trans_sf"/>
</dbReference>
<organism evidence="8 9">
    <name type="scientific">Actinokineospora globicatena</name>
    <dbReference type="NCBI Taxonomy" id="103729"/>
    <lineage>
        <taxon>Bacteria</taxon>
        <taxon>Bacillati</taxon>
        <taxon>Actinomycetota</taxon>
        <taxon>Actinomycetes</taxon>
        <taxon>Pseudonocardiales</taxon>
        <taxon>Pseudonocardiaceae</taxon>
        <taxon>Actinokineospora</taxon>
    </lineage>
</organism>
<evidence type="ECO:0000313" key="9">
    <source>
        <dbReference type="Proteomes" id="UP001165042"/>
    </source>
</evidence>
<dbReference type="GO" id="GO:0005886">
    <property type="term" value="C:plasma membrane"/>
    <property type="evidence" value="ECO:0007669"/>
    <property type="project" value="UniProtKB-SubCell"/>
</dbReference>
<feature type="transmembrane region" description="Helical" evidence="7">
    <location>
        <begin position="196"/>
        <end position="215"/>
    </location>
</feature>
<evidence type="ECO:0000256" key="4">
    <source>
        <dbReference type="ARBA" id="ARBA00022692"/>
    </source>
</evidence>
<evidence type="ECO:0000256" key="2">
    <source>
        <dbReference type="ARBA" id="ARBA00022448"/>
    </source>
</evidence>
<feature type="transmembrane region" description="Helical" evidence="7">
    <location>
        <begin position="12"/>
        <end position="33"/>
    </location>
</feature>
<dbReference type="SUPFAM" id="SSF103473">
    <property type="entry name" value="MFS general substrate transporter"/>
    <property type="match status" value="1"/>
</dbReference>
<evidence type="ECO:0000313" key="8">
    <source>
        <dbReference type="EMBL" id="GLW93347.1"/>
    </source>
</evidence>
<dbReference type="InterPro" id="IPR050171">
    <property type="entry name" value="MFS_Transporters"/>
</dbReference>
<dbReference type="RefSeq" id="WP_285611705.1">
    <property type="nucleotide sequence ID" value="NZ_BSSD01000006.1"/>
</dbReference>
<evidence type="ECO:0000256" key="6">
    <source>
        <dbReference type="ARBA" id="ARBA00023136"/>
    </source>
</evidence>
<feature type="transmembrane region" description="Helical" evidence="7">
    <location>
        <begin position="254"/>
        <end position="274"/>
    </location>
</feature>
<protein>
    <submittedName>
        <fullName evidence="8">MFS transporter</fullName>
    </submittedName>
</protein>
<keyword evidence="2" id="KW-0813">Transport</keyword>
<feature type="transmembrane region" description="Helical" evidence="7">
    <location>
        <begin position="45"/>
        <end position="66"/>
    </location>
</feature>
<evidence type="ECO:0000256" key="5">
    <source>
        <dbReference type="ARBA" id="ARBA00022989"/>
    </source>
</evidence>
<accession>A0A9W6V9I6</accession>
<keyword evidence="4 7" id="KW-0812">Transmembrane</keyword>
<dbReference type="Gene3D" id="1.20.1250.20">
    <property type="entry name" value="MFS general substrate transporter like domains"/>
    <property type="match status" value="1"/>
</dbReference>
<dbReference type="Proteomes" id="UP001165042">
    <property type="component" value="Unassembled WGS sequence"/>
</dbReference>
<keyword evidence="9" id="KW-1185">Reference proteome</keyword>
<feature type="transmembrane region" description="Helical" evidence="7">
    <location>
        <begin position="157"/>
        <end position="175"/>
    </location>
</feature>
<dbReference type="AlphaFoldDB" id="A0A9W6V9I6"/>
<feature type="transmembrane region" description="Helical" evidence="7">
    <location>
        <begin position="128"/>
        <end position="151"/>
    </location>
</feature>
<comment type="subcellular location">
    <subcellularLocation>
        <location evidence="1">Cell membrane</location>
        <topology evidence="1">Multi-pass membrane protein</topology>
    </subcellularLocation>
</comment>
<dbReference type="InterPro" id="IPR011701">
    <property type="entry name" value="MFS"/>
</dbReference>
<keyword evidence="3" id="KW-1003">Cell membrane</keyword>
<proteinExistence type="predicted"/>
<dbReference type="PANTHER" id="PTHR23517:SF2">
    <property type="entry name" value="MULTIDRUG RESISTANCE PROTEIN MDTH"/>
    <property type="match status" value="1"/>
</dbReference>
<evidence type="ECO:0000256" key="7">
    <source>
        <dbReference type="SAM" id="Phobius"/>
    </source>
</evidence>
<comment type="caution">
    <text evidence="8">The sequence shown here is derived from an EMBL/GenBank/DDBJ whole genome shotgun (WGS) entry which is preliminary data.</text>
</comment>
<sequence length="373" mass="38588">MRVFSGSSASLLVGGFLVNVGTFAVYPYLAVVLRDRLGVGMAEVGVVLGAAMLVQFASAPVTAAVAERIGLKRALTGATVLYALGAVAYLTGPVVLGLFLSCGAGALYSPAYRGYLAHSATPEQRPRLVSAGNAASNLGIAVGPVVGAVFLHDPTRLFSMTSVLYATLLVGHAFLRAEAPTERSEPVRRVLRGLARTPFAVTVVTHYIYMQFYQYLSVFVDGRLPTAGYGVIMMGYSLGLAVVQPLAATRVGRLGYPVALAVGFSCLALGMLAFAGGTVVTIAVGVAAISVGTAVLFLKNDLEALAQSTRSATVTFGQQRLAAGLGAFLSGVLGGAVYGWLAAAGVEAVFWLVVAVQCAVLPPLVLRLASRRR</sequence>
<feature type="transmembrane region" description="Helical" evidence="7">
    <location>
        <begin position="86"/>
        <end position="108"/>
    </location>
</feature>
<dbReference type="EMBL" id="BSSD01000006">
    <property type="protein sequence ID" value="GLW93347.1"/>
    <property type="molecule type" value="Genomic_DNA"/>
</dbReference>
<keyword evidence="5 7" id="KW-1133">Transmembrane helix</keyword>
<feature type="transmembrane region" description="Helical" evidence="7">
    <location>
        <begin position="321"/>
        <end position="342"/>
    </location>
</feature>
<evidence type="ECO:0000256" key="1">
    <source>
        <dbReference type="ARBA" id="ARBA00004651"/>
    </source>
</evidence>
<feature type="transmembrane region" description="Helical" evidence="7">
    <location>
        <begin position="227"/>
        <end position="247"/>
    </location>
</feature>
<gene>
    <name evidence="8" type="ORF">Aglo03_41630</name>
</gene>
<reference evidence="8" key="1">
    <citation type="submission" date="2023-02" db="EMBL/GenBank/DDBJ databases">
        <title>Actinokineospora globicatena NBRC 15670.</title>
        <authorList>
            <person name="Ichikawa N."/>
            <person name="Sato H."/>
            <person name="Tonouchi N."/>
        </authorList>
    </citation>
    <scope>NUCLEOTIDE SEQUENCE</scope>
    <source>
        <strain evidence="8">NBRC 15670</strain>
    </source>
</reference>
<dbReference type="Pfam" id="PF07690">
    <property type="entry name" value="MFS_1"/>
    <property type="match status" value="1"/>
</dbReference>